<proteinExistence type="predicted"/>
<reference evidence="1" key="1">
    <citation type="journal article" date="2022" name="bioRxiv">
        <title>Sequencing and chromosome-scale assembly of the giantPleurodeles waltlgenome.</title>
        <authorList>
            <person name="Brown T."/>
            <person name="Elewa A."/>
            <person name="Iarovenko S."/>
            <person name="Subramanian E."/>
            <person name="Araus A.J."/>
            <person name="Petzold A."/>
            <person name="Susuki M."/>
            <person name="Suzuki K.-i.T."/>
            <person name="Hayashi T."/>
            <person name="Toyoda A."/>
            <person name="Oliveira C."/>
            <person name="Osipova E."/>
            <person name="Leigh N.D."/>
            <person name="Simon A."/>
            <person name="Yun M.H."/>
        </authorList>
    </citation>
    <scope>NUCLEOTIDE SEQUENCE</scope>
    <source>
        <strain evidence="1">20211129_DDA</strain>
        <tissue evidence="1">Liver</tissue>
    </source>
</reference>
<comment type="caution">
    <text evidence="1">The sequence shown here is derived from an EMBL/GenBank/DDBJ whole genome shotgun (WGS) entry which is preliminary data.</text>
</comment>
<evidence type="ECO:0000313" key="2">
    <source>
        <dbReference type="Proteomes" id="UP001066276"/>
    </source>
</evidence>
<dbReference type="Proteomes" id="UP001066276">
    <property type="component" value="Chromosome 6"/>
</dbReference>
<gene>
    <name evidence="1" type="ORF">NDU88_012322</name>
</gene>
<dbReference type="EMBL" id="JANPWB010000010">
    <property type="protein sequence ID" value="KAJ1146040.1"/>
    <property type="molecule type" value="Genomic_DNA"/>
</dbReference>
<keyword evidence="2" id="KW-1185">Reference proteome</keyword>
<organism evidence="1 2">
    <name type="scientific">Pleurodeles waltl</name>
    <name type="common">Iberian ribbed newt</name>
    <dbReference type="NCBI Taxonomy" id="8319"/>
    <lineage>
        <taxon>Eukaryota</taxon>
        <taxon>Metazoa</taxon>
        <taxon>Chordata</taxon>
        <taxon>Craniata</taxon>
        <taxon>Vertebrata</taxon>
        <taxon>Euteleostomi</taxon>
        <taxon>Amphibia</taxon>
        <taxon>Batrachia</taxon>
        <taxon>Caudata</taxon>
        <taxon>Salamandroidea</taxon>
        <taxon>Salamandridae</taxon>
        <taxon>Pleurodelinae</taxon>
        <taxon>Pleurodeles</taxon>
    </lineage>
</organism>
<accession>A0AAV7R1A7</accession>
<evidence type="ECO:0000313" key="1">
    <source>
        <dbReference type="EMBL" id="KAJ1146040.1"/>
    </source>
</evidence>
<sequence>MTSWWVLTAGTRSGVSAYKFARTYAPRQIYGAASVEERAVFKAAVARELWSVPALPAIQEASISVMDLSDRCKTGALLRQRVNYGEAAPWARTNGDEAMESIPNAALDLTTGDLLPLSWLRRGKEARDGRLVLRVQNASRSLLHPHSYGSVLPHGELQILPEIHREAV</sequence>
<protein>
    <submittedName>
        <fullName evidence="1">Uncharacterized protein</fullName>
    </submittedName>
</protein>
<name>A0AAV7R1A7_PLEWA</name>
<dbReference type="AlphaFoldDB" id="A0AAV7R1A7"/>